<keyword evidence="3" id="KW-1185">Reference proteome</keyword>
<organism evidence="2 3">
    <name type="scientific">Methanochimaera problematica</name>
    <dbReference type="NCBI Taxonomy" id="2609417"/>
    <lineage>
        <taxon>Archaea</taxon>
        <taxon>Methanobacteriati</taxon>
        <taxon>Methanobacteriota</taxon>
        <taxon>Stenosarchaea group</taxon>
        <taxon>Methanomicrobia</taxon>
        <taxon>Methanomicrobiales</taxon>
        <taxon>Methanomicrobiaceae</taxon>
        <taxon>Methanochimaera</taxon>
    </lineage>
</organism>
<dbReference type="AlphaFoldDB" id="A0AA97FB01"/>
<evidence type="ECO:0000313" key="2">
    <source>
        <dbReference type="EMBL" id="WOF15582.1"/>
    </source>
</evidence>
<feature type="transmembrane region" description="Helical" evidence="1">
    <location>
        <begin position="90"/>
        <end position="110"/>
    </location>
</feature>
<accession>A0AA97FB01</accession>
<sequence length="667" mass="76603">MTPEIQILYVILWMFILKFIQISIWPALKNCFGEYSYGISYPASILLFGLISWYCGILGVTIYTALIPFAAILAYYLIKKEYCRENFQGKWKWDLVFFLLFLFMLEVRYLNPSISYAEKFMDHAFLASVINNPIIPPQDPWYSGGFLNVYYYLGHWIMGCLAVVSGVKSVVAFNFILPTVLANAGISLYATGKLLLKRFAWLPVLTMFLVNPSFIYHILSGDSMPTVMWESTRTIQDTITEFPVFSMLWGDPHAHVISLFNQAFFIFLIVFAYLRWNDLKNSGRWIITGLLSLSLGSMPLINTWDVLIYAPVLLCFAALIWWKTKKDNISGTSPWRLFVLVPAFSVAIYLPFYLMLNAGGIEGIGIVNTPTDLISFLLVYGFFLLIFYAECFKDLKERPYLIAFGIPFILAGYIGPGLLAIPVACLIFRRSLLPEEILASIGLLIIGFTEIMYLKDNMGDQYYRMNTVFKFSLIGWMMMGTSSMIFAGKWLEKRNYGSCQENRKRSVFIAVILSVLFSVPVVMPDLNYGYGGKTLDGMEWLSNMHPGDYDALSYLRTLEGDITIVEAEGGDYKYYSRVSSFTGFSTIIGMPFHEYMWRGDDALVYQRTDDVRKIYENRDESFDLMKKYNMTHIYVGDTERDTYNLNLPAEKLKLIYNKNNVQIYALN</sequence>
<feature type="transmembrane region" description="Helical" evidence="1">
    <location>
        <begin position="373"/>
        <end position="389"/>
    </location>
</feature>
<feature type="transmembrane region" description="Helical" evidence="1">
    <location>
        <begin position="334"/>
        <end position="353"/>
    </location>
</feature>
<keyword evidence="1" id="KW-1133">Transmembrane helix</keyword>
<keyword evidence="1" id="KW-0812">Transmembrane</keyword>
<dbReference type="InterPro" id="IPR018746">
    <property type="entry name" value="DUF2298"/>
</dbReference>
<dbReference type="EMBL" id="CP043875">
    <property type="protein sequence ID" value="WOF15582.1"/>
    <property type="molecule type" value="Genomic_DNA"/>
</dbReference>
<feature type="transmembrane region" description="Helical" evidence="1">
    <location>
        <begin position="437"/>
        <end position="455"/>
    </location>
</feature>
<feature type="transmembrane region" description="Helical" evidence="1">
    <location>
        <begin position="149"/>
        <end position="177"/>
    </location>
</feature>
<feature type="transmembrane region" description="Helical" evidence="1">
    <location>
        <begin position="507"/>
        <end position="528"/>
    </location>
</feature>
<feature type="transmembrane region" description="Helical" evidence="1">
    <location>
        <begin position="6"/>
        <end position="28"/>
    </location>
</feature>
<proteinExistence type="predicted"/>
<dbReference type="GeneID" id="85228947"/>
<dbReference type="Proteomes" id="UP001301797">
    <property type="component" value="Chromosome"/>
</dbReference>
<evidence type="ECO:0000313" key="3">
    <source>
        <dbReference type="Proteomes" id="UP001301797"/>
    </source>
</evidence>
<gene>
    <name evidence="2" type="ORF">F1737_02220</name>
</gene>
<dbReference type="PANTHER" id="PTHR10790:SF51">
    <property type="entry name" value="TETRATRICOPEPTIDE REPEAT PROTEIN"/>
    <property type="match status" value="1"/>
</dbReference>
<feature type="transmembrane region" description="Helical" evidence="1">
    <location>
        <begin position="401"/>
        <end position="431"/>
    </location>
</feature>
<dbReference type="KEGG" id="mefw:F1737_02220"/>
<evidence type="ECO:0000256" key="1">
    <source>
        <dbReference type="SAM" id="Phobius"/>
    </source>
</evidence>
<protein>
    <recommendedName>
        <fullName evidence="4">YYY membrane protein</fullName>
    </recommendedName>
</protein>
<evidence type="ECO:0008006" key="4">
    <source>
        <dbReference type="Google" id="ProtNLM"/>
    </source>
</evidence>
<feature type="transmembrane region" description="Helical" evidence="1">
    <location>
        <begin position="306"/>
        <end position="322"/>
    </location>
</feature>
<dbReference type="PANTHER" id="PTHR10790">
    <property type="entry name" value="TPR-DOMAIN CONTAINING PROTEIN"/>
    <property type="match status" value="1"/>
</dbReference>
<dbReference type="RefSeq" id="WP_317137154.1">
    <property type="nucleotide sequence ID" value="NZ_CP043875.1"/>
</dbReference>
<reference evidence="2 3" key="1">
    <citation type="submission" date="2019-09" db="EMBL/GenBank/DDBJ databases">
        <title>The complete genome of Methanoplanus sp. FWC-SCC4.</title>
        <authorList>
            <person name="Chen S.-C."/>
            <person name="Zhou Y.-Z."/>
            <person name="Lai M.-C."/>
        </authorList>
    </citation>
    <scope>NUCLEOTIDE SEQUENCE [LARGE SCALE GENOMIC DNA]</scope>
    <source>
        <strain evidence="2 3">FWC-SCC4</strain>
    </source>
</reference>
<feature type="transmembrane region" description="Helical" evidence="1">
    <location>
        <begin position="198"/>
        <end position="219"/>
    </location>
</feature>
<keyword evidence="1" id="KW-0472">Membrane</keyword>
<feature type="transmembrane region" description="Helical" evidence="1">
    <location>
        <begin position="256"/>
        <end position="276"/>
    </location>
</feature>
<name>A0AA97FB01_9EURY</name>
<feature type="transmembrane region" description="Helical" evidence="1">
    <location>
        <begin position="467"/>
        <end position="487"/>
    </location>
</feature>
<dbReference type="NCBIfam" id="TIGR03662">
    <property type="entry name" value="Chlor_Arch_YYY"/>
    <property type="match status" value="1"/>
</dbReference>
<feature type="transmembrane region" description="Helical" evidence="1">
    <location>
        <begin position="60"/>
        <end position="78"/>
    </location>
</feature>
<dbReference type="Pfam" id="PF10060">
    <property type="entry name" value="DUF2298"/>
    <property type="match status" value="1"/>
</dbReference>